<organism evidence="1 2">
    <name type="scientific">SAR86 cluster bacterium</name>
    <dbReference type="NCBI Taxonomy" id="2030880"/>
    <lineage>
        <taxon>Bacteria</taxon>
        <taxon>Pseudomonadati</taxon>
        <taxon>Pseudomonadota</taxon>
        <taxon>Gammaproteobacteria</taxon>
        <taxon>SAR86 cluster</taxon>
    </lineage>
</organism>
<evidence type="ECO:0000313" key="2">
    <source>
        <dbReference type="Proteomes" id="UP000228987"/>
    </source>
</evidence>
<gene>
    <name evidence="1" type="ORF">COA71_01535</name>
</gene>
<dbReference type="Pfam" id="PF14357">
    <property type="entry name" value="DUF4404"/>
    <property type="match status" value="1"/>
</dbReference>
<dbReference type="EMBL" id="NVWI01000001">
    <property type="protein sequence ID" value="PCJ43581.1"/>
    <property type="molecule type" value="Genomic_DNA"/>
</dbReference>
<evidence type="ECO:0008006" key="3">
    <source>
        <dbReference type="Google" id="ProtNLM"/>
    </source>
</evidence>
<proteinExistence type="predicted"/>
<dbReference type="AlphaFoldDB" id="A0A2A5CJ97"/>
<reference evidence="2" key="1">
    <citation type="submission" date="2017-08" db="EMBL/GenBank/DDBJ databases">
        <title>A dynamic microbial community with high functional redundancy inhabits the cold, oxic subseafloor aquifer.</title>
        <authorList>
            <person name="Tully B.J."/>
            <person name="Wheat C.G."/>
            <person name="Glazer B.T."/>
            <person name="Huber J.A."/>
        </authorList>
    </citation>
    <scope>NUCLEOTIDE SEQUENCE [LARGE SCALE GENOMIC DNA]</scope>
</reference>
<name>A0A2A5CJ97_9GAMM</name>
<evidence type="ECO:0000313" key="1">
    <source>
        <dbReference type="EMBL" id="PCJ43581.1"/>
    </source>
</evidence>
<protein>
    <recommendedName>
        <fullName evidence="3">DUF4404 domain-containing protein</fullName>
    </recommendedName>
</protein>
<dbReference type="InterPro" id="IPR025516">
    <property type="entry name" value="DUF4404"/>
</dbReference>
<accession>A0A2A5CJ97</accession>
<sequence length="85" mass="9452">MLPKEKIKGLISELHEKLSATDSSPEQDLLMAQLQAQLDSWEGPKPANGDIKDVVQELLEELEEKHPKAARVMLEILESLGHLGL</sequence>
<comment type="caution">
    <text evidence="1">The sequence shown here is derived from an EMBL/GenBank/DDBJ whole genome shotgun (WGS) entry which is preliminary data.</text>
</comment>
<dbReference type="Proteomes" id="UP000228987">
    <property type="component" value="Unassembled WGS sequence"/>
</dbReference>